<organism evidence="2 3">
    <name type="scientific">Tothia fuscella</name>
    <dbReference type="NCBI Taxonomy" id="1048955"/>
    <lineage>
        <taxon>Eukaryota</taxon>
        <taxon>Fungi</taxon>
        <taxon>Dikarya</taxon>
        <taxon>Ascomycota</taxon>
        <taxon>Pezizomycotina</taxon>
        <taxon>Dothideomycetes</taxon>
        <taxon>Pleosporomycetidae</taxon>
        <taxon>Venturiales</taxon>
        <taxon>Cylindrosympodiaceae</taxon>
        <taxon>Tothia</taxon>
    </lineage>
</organism>
<comment type="caution">
    <text evidence="2">The sequence shown here is derived from an EMBL/GenBank/DDBJ whole genome shotgun (WGS) entry which is preliminary data.</text>
</comment>
<evidence type="ECO:0000313" key="2">
    <source>
        <dbReference type="EMBL" id="KAF2424849.1"/>
    </source>
</evidence>
<evidence type="ECO:0000256" key="1">
    <source>
        <dbReference type="SAM" id="MobiDB-lite"/>
    </source>
</evidence>
<feature type="compositionally biased region" description="Basic and acidic residues" evidence="1">
    <location>
        <begin position="265"/>
        <end position="278"/>
    </location>
</feature>
<sequence length="332" mass="37243">MKGADEKEAQVPLPGNSPHQQRGGRQAREAKAKLALSNLQQDRKATDTTDTSLLLLNSLKAISKDKNADVEVFQQLRELASVDSAYGTNAYTDIIIRDYFRRLSVFTDPDIYLDGPILPARKLFHKYLADLTAQGKSLLPAWWIFSRSVKCHDKFDHVIEQEYPQIGEPVFKAQATNLKQMNPDTEIPKPALPKPQPGQPQNTKPDLGVVPKPPQKKRVRASGEQVSSLDMVNHKKAKLNSKVTDHNGPKSETSKPAKSKQQILKAHEKGLRRAEQRAKKASYAKNDTGKQKVPSKYNISERESNASETWNAEVNADWKSEIDNSFLEKNTL</sequence>
<dbReference type="EMBL" id="MU007073">
    <property type="protein sequence ID" value="KAF2424849.1"/>
    <property type="molecule type" value="Genomic_DNA"/>
</dbReference>
<name>A0A9P4TVP3_9PEZI</name>
<protein>
    <submittedName>
        <fullName evidence="2">Uncharacterized protein</fullName>
    </submittedName>
</protein>
<keyword evidence="3" id="KW-1185">Reference proteome</keyword>
<feature type="region of interest" description="Disordered" evidence="1">
    <location>
        <begin position="1"/>
        <end position="31"/>
    </location>
</feature>
<dbReference type="AlphaFoldDB" id="A0A9P4TVP3"/>
<gene>
    <name evidence="2" type="ORF">EJ08DRAFT_410895</name>
</gene>
<evidence type="ECO:0000313" key="3">
    <source>
        <dbReference type="Proteomes" id="UP000800235"/>
    </source>
</evidence>
<reference evidence="2" key="1">
    <citation type="journal article" date="2020" name="Stud. Mycol.">
        <title>101 Dothideomycetes genomes: a test case for predicting lifestyles and emergence of pathogens.</title>
        <authorList>
            <person name="Haridas S."/>
            <person name="Albert R."/>
            <person name="Binder M."/>
            <person name="Bloem J."/>
            <person name="Labutti K."/>
            <person name="Salamov A."/>
            <person name="Andreopoulos B."/>
            <person name="Baker S."/>
            <person name="Barry K."/>
            <person name="Bills G."/>
            <person name="Bluhm B."/>
            <person name="Cannon C."/>
            <person name="Castanera R."/>
            <person name="Culley D."/>
            <person name="Daum C."/>
            <person name="Ezra D."/>
            <person name="Gonzalez J."/>
            <person name="Henrissat B."/>
            <person name="Kuo A."/>
            <person name="Liang C."/>
            <person name="Lipzen A."/>
            <person name="Lutzoni F."/>
            <person name="Magnuson J."/>
            <person name="Mondo S."/>
            <person name="Nolan M."/>
            <person name="Ohm R."/>
            <person name="Pangilinan J."/>
            <person name="Park H.-J."/>
            <person name="Ramirez L."/>
            <person name="Alfaro M."/>
            <person name="Sun H."/>
            <person name="Tritt A."/>
            <person name="Yoshinaga Y."/>
            <person name="Zwiers L.-H."/>
            <person name="Turgeon B."/>
            <person name="Goodwin S."/>
            <person name="Spatafora J."/>
            <person name="Crous P."/>
            <person name="Grigoriev I."/>
        </authorList>
    </citation>
    <scope>NUCLEOTIDE SEQUENCE</scope>
    <source>
        <strain evidence="2">CBS 130266</strain>
    </source>
</reference>
<accession>A0A9P4TVP3</accession>
<feature type="region of interest" description="Disordered" evidence="1">
    <location>
        <begin position="182"/>
        <end position="315"/>
    </location>
</feature>
<proteinExistence type="predicted"/>
<feature type="compositionally biased region" description="Basic and acidic residues" evidence="1">
    <location>
        <begin position="243"/>
        <end position="255"/>
    </location>
</feature>
<dbReference type="Proteomes" id="UP000800235">
    <property type="component" value="Unassembled WGS sequence"/>
</dbReference>